<keyword evidence="1 2" id="KW-0732">Signal</keyword>
<dbReference type="AlphaFoldDB" id="A0A6V6Z2J4"/>
<dbReference type="EMBL" id="CAIJDO010000143">
    <property type="protein sequence ID" value="CAD0005162.1"/>
    <property type="molecule type" value="Genomic_DNA"/>
</dbReference>
<dbReference type="Pfam" id="PF18962">
    <property type="entry name" value="Por_Secre_tail"/>
    <property type="match status" value="1"/>
</dbReference>
<dbReference type="Gene3D" id="2.130.10.10">
    <property type="entry name" value="YVTN repeat-like/Quinoprotein amine dehydrogenase"/>
    <property type="match status" value="1"/>
</dbReference>
<dbReference type="NCBIfam" id="TIGR04183">
    <property type="entry name" value="Por_Secre_tail"/>
    <property type="match status" value="1"/>
</dbReference>
<dbReference type="InterPro" id="IPR015943">
    <property type="entry name" value="WD40/YVTN_repeat-like_dom_sf"/>
</dbReference>
<accession>A0A6V6Z2J4</accession>
<feature type="chain" id="PRO_5027960880" description="Secretion system C-terminal sorting domain-containing protein" evidence="2">
    <location>
        <begin position="18"/>
        <end position="466"/>
    </location>
</feature>
<evidence type="ECO:0000256" key="1">
    <source>
        <dbReference type="ARBA" id="ARBA00022729"/>
    </source>
</evidence>
<evidence type="ECO:0000313" key="4">
    <source>
        <dbReference type="EMBL" id="CAD0005162.1"/>
    </source>
</evidence>
<feature type="signal peptide" evidence="2">
    <location>
        <begin position="1"/>
        <end position="17"/>
    </location>
</feature>
<proteinExistence type="predicted"/>
<protein>
    <recommendedName>
        <fullName evidence="3">Secretion system C-terminal sorting domain-containing protein</fullName>
    </recommendedName>
</protein>
<comment type="caution">
    <text evidence="4">The sequence shown here is derived from an EMBL/GenBank/DDBJ whole genome shotgun (WGS) entry which is preliminary data.</text>
</comment>
<feature type="domain" description="Secretion system C-terminal sorting" evidence="3">
    <location>
        <begin position="395"/>
        <end position="462"/>
    </location>
</feature>
<evidence type="ECO:0000313" key="5">
    <source>
        <dbReference type="Proteomes" id="UP000556700"/>
    </source>
</evidence>
<gene>
    <name evidence="4" type="ORF">FLACHUCJ7_02258</name>
</gene>
<name>A0A6V6Z2J4_9FLAO</name>
<evidence type="ECO:0000256" key="2">
    <source>
        <dbReference type="SAM" id="SignalP"/>
    </source>
</evidence>
<dbReference type="RefSeq" id="WP_031453514.1">
    <property type="nucleotide sequence ID" value="NZ_CAIJDO010000143.1"/>
</dbReference>
<sequence length="466" mass="50479">MKNKYFFLLLISALSFGQISLVKDINNGTGNSSPENLIFFNNKIYFGADDATGTNSPGAVDLGKELWVTDGTTTGTTFVKDLRPGSNNSSPTGFFSYNSNLYFSANTGSGNVLFKTDGTESGTVATGNSFIFNPAEFNGLVYYVNTVDFNRLYEFNGTTTVKVADVGTGVESVTGGIFMPFNNKIFCYMSYTTDALGLKLYAYDPANDTFTLIKNITDYGTNAGISNFTVVGSELYFEAGAGILWKTDGTTAGTVAVTAAASLTGATSLFNWNGKLYFEADNGTSGDQLWVYDPAANTITNLSNITGDHNPSDYTVLNSYLYYSGQNGTLKYLYRTNGTIIERVDDTIFDIDNIAVLNGKLFFKGDNGTTGNELFTYTPPVLSVDDNNVLKSVAVYPNPSDGNIFINNADNETIQYEVFDVLGKKQAAGKTNDNSLHLNLKTGLYILKLTKNSQTSTSKIIINSFQ</sequence>
<keyword evidence="5" id="KW-1185">Reference proteome</keyword>
<organism evidence="4 5">
    <name type="scientific">Flavobacterium chungangense</name>
    <dbReference type="NCBI Taxonomy" id="554283"/>
    <lineage>
        <taxon>Bacteria</taxon>
        <taxon>Pseudomonadati</taxon>
        <taxon>Bacteroidota</taxon>
        <taxon>Flavobacteriia</taxon>
        <taxon>Flavobacteriales</taxon>
        <taxon>Flavobacteriaceae</taxon>
        <taxon>Flavobacterium</taxon>
    </lineage>
</organism>
<evidence type="ECO:0000259" key="3">
    <source>
        <dbReference type="Pfam" id="PF18962"/>
    </source>
</evidence>
<dbReference type="Proteomes" id="UP000556700">
    <property type="component" value="Unassembled WGS sequence"/>
</dbReference>
<dbReference type="SUPFAM" id="SSF69322">
    <property type="entry name" value="Tricorn protease domain 2"/>
    <property type="match status" value="1"/>
</dbReference>
<dbReference type="InterPro" id="IPR026444">
    <property type="entry name" value="Secre_tail"/>
</dbReference>
<reference evidence="4 5" key="1">
    <citation type="submission" date="2020-06" db="EMBL/GenBank/DDBJ databases">
        <authorList>
            <person name="Criscuolo A."/>
        </authorList>
    </citation>
    <scope>NUCLEOTIDE SEQUENCE [LARGE SCALE GENOMIC DNA]</scope>
    <source>
        <strain evidence="5">CIP 110025</strain>
    </source>
</reference>